<proteinExistence type="predicted"/>
<evidence type="ECO:0000313" key="1">
    <source>
        <dbReference type="EMBL" id="MPN23978.1"/>
    </source>
</evidence>
<dbReference type="AlphaFoldDB" id="A0A645GAN8"/>
<comment type="caution">
    <text evidence="1">The sequence shown here is derived from an EMBL/GenBank/DDBJ whole genome shotgun (WGS) entry which is preliminary data.</text>
</comment>
<dbReference type="EMBL" id="VSSQ01072641">
    <property type="protein sequence ID" value="MPN23978.1"/>
    <property type="molecule type" value="Genomic_DNA"/>
</dbReference>
<gene>
    <name evidence="1" type="ORF">SDC9_171371</name>
</gene>
<name>A0A645GAN8_9ZZZZ</name>
<organism evidence="1">
    <name type="scientific">bioreactor metagenome</name>
    <dbReference type="NCBI Taxonomy" id="1076179"/>
    <lineage>
        <taxon>unclassified sequences</taxon>
        <taxon>metagenomes</taxon>
        <taxon>ecological metagenomes</taxon>
    </lineage>
</organism>
<sequence length="145" mass="16042">MFGIRKIMLKDMTHHIRNAGRNLKLRNRAKQRRVDDREHGTNPLAIVAALLLQHIVAQNTAVARLAAGGGKGQHAGNGQRAAGFEIVLIDFPEVDLRIFQSQRDGLAGVDDRPAANAEHEIHPFQPPERNALHRQFDIGVCDHSA</sequence>
<protein>
    <submittedName>
        <fullName evidence="1">Uncharacterized protein</fullName>
    </submittedName>
</protein>
<accession>A0A645GAN8</accession>
<reference evidence="1" key="1">
    <citation type="submission" date="2019-08" db="EMBL/GenBank/DDBJ databases">
        <authorList>
            <person name="Kucharzyk K."/>
            <person name="Murdoch R.W."/>
            <person name="Higgins S."/>
            <person name="Loffler F."/>
        </authorList>
    </citation>
    <scope>NUCLEOTIDE SEQUENCE</scope>
</reference>